<organism evidence="3 4">
    <name type="scientific">Harenicola maris</name>
    <dbReference type="NCBI Taxonomy" id="2841044"/>
    <lineage>
        <taxon>Bacteria</taxon>
        <taxon>Pseudomonadati</taxon>
        <taxon>Pseudomonadota</taxon>
        <taxon>Alphaproteobacteria</taxon>
        <taxon>Rhodobacterales</taxon>
        <taxon>Paracoccaceae</taxon>
        <taxon>Harenicola</taxon>
    </lineage>
</organism>
<evidence type="ECO:0000256" key="2">
    <source>
        <dbReference type="SAM" id="SignalP"/>
    </source>
</evidence>
<evidence type="ECO:0000256" key="1">
    <source>
        <dbReference type="ARBA" id="ARBA00006987"/>
    </source>
</evidence>
<dbReference type="InterPro" id="IPR005064">
    <property type="entry name" value="BUG"/>
</dbReference>
<dbReference type="RefSeq" id="WP_327795672.1">
    <property type="nucleotide sequence ID" value="NZ_JADQAZ010000004.1"/>
</dbReference>
<proteinExistence type="inferred from homology"/>
<dbReference type="AlphaFoldDB" id="A0AAP2CST3"/>
<dbReference type="Gene3D" id="3.40.190.150">
    <property type="entry name" value="Bordetella uptake gene, domain 1"/>
    <property type="match status" value="1"/>
</dbReference>
<comment type="similarity">
    <text evidence="1">Belongs to the UPF0065 (bug) family.</text>
</comment>
<dbReference type="PANTHER" id="PTHR42928:SF5">
    <property type="entry name" value="BLR1237 PROTEIN"/>
    <property type="match status" value="1"/>
</dbReference>
<reference evidence="3 4" key="1">
    <citation type="journal article" date="2021" name="Arch. Microbiol.">
        <title>Harenicola maris gen. nov., sp. nov. isolated from the Sea of Japan shallow sediments.</title>
        <authorList>
            <person name="Romanenko L.A."/>
            <person name="Kurilenko V.V."/>
            <person name="Chernysheva N.Y."/>
            <person name="Tekutyeva L.A."/>
            <person name="Velansky P.V."/>
            <person name="Svetashev V.I."/>
            <person name="Isaeva M.P."/>
        </authorList>
    </citation>
    <scope>NUCLEOTIDE SEQUENCE [LARGE SCALE GENOMIC DNA]</scope>
    <source>
        <strain evidence="3 4">KMM 3653</strain>
    </source>
</reference>
<keyword evidence="4" id="KW-1185">Reference proteome</keyword>
<name>A0AAP2CST3_9RHOB</name>
<dbReference type="InterPro" id="IPR042100">
    <property type="entry name" value="Bug_dom1"/>
</dbReference>
<evidence type="ECO:0000313" key="3">
    <source>
        <dbReference type="EMBL" id="MBT0959438.1"/>
    </source>
</evidence>
<sequence>MTSTKLTYGMVGALGALMGLAGPVMAQDWVPSEPVTIIVPWSAGGSTDSVTRVLAGELESALGQSVVVVNQPGAAGSVGTNSAWTAERDGLTWAAGAAVDLGTYPVLGMVDAQLSDWAVYLHIANVAVVGVNPGSGIETFDQLIDKMKAEPGSVSVATAGVTSGGHNAMEAIAGALGVEYKHVTYDGGQPAVLATVSGETMVTTQLASEQAEMIRGTRIRPLAVLASAPLELEGYGEIPPITNWAPDLKPANNYFGIWAPADTPAEVLATMDKIWTETISNSAALKEYAAGRGAFFDPSTGDAAQAAAAPMISQNAWMLYDAKKAENSPEAFGIPRP</sequence>
<keyword evidence="2" id="KW-0732">Signal</keyword>
<feature type="signal peptide" evidence="2">
    <location>
        <begin position="1"/>
        <end position="26"/>
    </location>
</feature>
<dbReference type="PANTHER" id="PTHR42928">
    <property type="entry name" value="TRICARBOXYLATE-BINDING PROTEIN"/>
    <property type="match status" value="1"/>
</dbReference>
<accession>A0AAP2CST3</accession>
<dbReference type="Gene3D" id="3.40.190.10">
    <property type="entry name" value="Periplasmic binding protein-like II"/>
    <property type="match status" value="1"/>
</dbReference>
<gene>
    <name evidence="3" type="ORF">IV417_18765</name>
</gene>
<feature type="chain" id="PRO_5043010604" evidence="2">
    <location>
        <begin position="27"/>
        <end position="337"/>
    </location>
</feature>
<dbReference type="EMBL" id="JADQAZ010000004">
    <property type="protein sequence ID" value="MBT0959438.1"/>
    <property type="molecule type" value="Genomic_DNA"/>
</dbReference>
<evidence type="ECO:0000313" key="4">
    <source>
        <dbReference type="Proteomes" id="UP001315686"/>
    </source>
</evidence>
<dbReference type="Pfam" id="PF03401">
    <property type="entry name" value="TctC"/>
    <property type="match status" value="1"/>
</dbReference>
<comment type="caution">
    <text evidence="3">The sequence shown here is derived from an EMBL/GenBank/DDBJ whole genome shotgun (WGS) entry which is preliminary data.</text>
</comment>
<protein>
    <submittedName>
        <fullName evidence="3">Tripartite tricarboxylate transporter substrate binding protein</fullName>
    </submittedName>
</protein>
<dbReference type="PIRSF" id="PIRSF017082">
    <property type="entry name" value="YflP"/>
    <property type="match status" value="1"/>
</dbReference>
<dbReference type="Proteomes" id="UP001315686">
    <property type="component" value="Unassembled WGS sequence"/>
</dbReference>
<dbReference type="CDD" id="cd07012">
    <property type="entry name" value="PBP2_Bug_TTT"/>
    <property type="match status" value="1"/>
</dbReference>